<evidence type="ECO:0000313" key="3">
    <source>
        <dbReference type="Proteomes" id="UP000663828"/>
    </source>
</evidence>
<protein>
    <submittedName>
        <fullName evidence="2">Uncharacterized protein</fullName>
    </submittedName>
</protein>
<organism evidence="2 4">
    <name type="scientific">Adineta ricciae</name>
    <name type="common">Rotifer</name>
    <dbReference type="NCBI Taxonomy" id="249248"/>
    <lineage>
        <taxon>Eukaryota</taxon>
        <taxon>Metazoa</taxon>
        <taxon>Spiralia</taxon>
        <taxon>Gnathifera</taxon>
        <taxon>Rotifera</taxon>
        <taxon>Eurotatoria</taxon>
        <taxon>Bdelloidea</taxon>
        <taxon>Adinetida</taxon>
        <taxon>Adinetidae</taxon>
        <taxon>Adineta</taxon>
    </lineage>
</organism>
<evidence type="ECO:0000313" key="1">
    <source>
        <dbReference type="EMBL" id="CAF1045560.1"/>
    </source>
</evidence>
<accession>A0A815CAG7</accession>
<evidence type="ECO:0000313" key="4">
    <source>
        <dbReference type="Proteomes" id="UP000663852"/>
    </source>
</evidence>
<dbReference type="OrthoDB" id="10254686at2759"/>
<name>A0A815CAG7_ADIRI</name>
<dbReference type="EMBL" id="CAJNOR010000958">
    <property type="protein sequence ID" value="CAF1045560.1"/>
    <property type="molecule type" value="Genomic_DNA"/>
</dbReference>
<evidence type="ECO:0000313" key="2">
    <source>
        <dbReference type="EMBL" id="CAF1281368.1"/>
    </source>
</evidence>
<sequence>MATNCTQQVRILAQPQAFCRERYNSEMNHDNHRANRFLRSDQPDFDYPTIEIPDIWRQNCTHIRVTLVTVPWEQAPERCIHPYPIITPDSDAILHKEMNTIYFAVSDDERQTGRKSFRIRRAKLTQNDLRNIGSLYILDTDRRDENRIGPVVDPRQIINTYQLGKSQLLFSVVGSENGSPLVIYGTTSVYSVIMSAPVNTTNDENTCIRFAPSKGSWDGGETILMFIPDLDKRKPCEIYFEYPGSPNASVTFKYIDVKTLEFRTPRCPFPENSQHSVVVPIVITYSGTKVKRVNFLYHTPDRCLNCDRQAIFDSCESSNSSSAQSTTVDQLYLEDDFDLDDNE</sequence>
<dbReference type="Proteomes" id="UP000663852">
    <property type="component" value="Unassembled WGS sequence"/>
</dbReference>
<proteinExistence type="predicted"/>
<keyword evidence="3" id="KW-1185">Reference proteome</keyword>
<comment type="caution">
    <text evidence="2">The sequence shown here is derived from an EMBL/GenBank/DDBJ whole genome shotgun (WGS) entry which is preliminary data.</text>
</comment>
<reference evidence="2" key="1">
    <citation type="submission" date="2021-02" db="EMBL/GenBank/DDBJ databases">
        <authorList>
            <person name="Nowell W R."/>
        </authorList>
    </citation>
    <scope>NUCLEOTIDE SEQUENCE</scope>
</reference>
<gene>
    <name evidence="2" type="ORF">EDS130_LOCUS29573</name>
    <name evidence="1" type="ORF">XAT740_LOCUS15498</name>
</gene>
<dbReference type="Proteomes" id="UP000663828">
    <property type="component" value="Unassembled WGS sequence"/>
</dbReference>
<dbReference type="EMBL" id="CAJNOJ010000201">
    <property type="protein sequence ID" value="CAF1281368.1"/>
    <property type="molecule type" value="Genomic_DNA"/>
</dbReference>
<dbReference type="AlphaFoldDB" id="A0A815CAG7"/>